<dbReference type="SUPFAM" id="SSF47413">
    <property type="entry name" value="lambda repressor-like DNA-binding domains"/>
    <property type="match status" value="1"/>
</dbReference>
<reference evidence="4 5" key="1">
    <citation type="submission" date="2019-12" db="EMBL/GenBank/DDBJ databases">
        <title>Isolation and characterization of three novel carbon monoxide-oxidizing members of Halobacteria from salione crusts and soils.</title>
        <authorList>
            <person name="Myers M.R."/>
            <person name="King G.M."/>
        </authorList>
    </citation>
    <scope>NUCLEOTIDE SEQUENCE [LARGE SCALE GENOMIC DNA]</scope>
    <source>
        <strain evidence="4 5">WSH3</strain>
    </source>
</reference>
<keyword evidence="1" id="KW-0238">DNA-binding</keyword>
<keyword evidence="5" id="KW-1185">Reference proteome</keyword>
<evidence type="ECO:0000256" key="2">
    <source>
        <dbReference type="SAM" id="MobiDB-lite"/>
    </source>
</evidence>
<dbReference type="PANTHER" id="PTHR10245:SF15">
    <property type="entry name" value="ENDOTHELIAL DIFFERENTIATION-RELATED FACTOR 1"/>
    <property type="match status" value="1"/>
</dbReference>
<dbReference type="PROSITE" id="PS50943">
    <property type="entry name" value="HTH_CROC1"/>
    <property type="match status" value="1"/>
</dbReference>
<feature type="domain" description="HTH cro/C1-type" evidence="3">
    <location>
        <begin position="101"/>
        <end position="155"/>
    </location>
</feature>
<feature type="region of interest" description="Disordered" evidence="2">
    <location>
        <begin position="32"/>
        <end position="98"/>
    </location>
</feature>
<dbReference type="GO" id="GO:0003677">
    <property type="term" value="F:DNA binding"/>
    <property type="evidence" value="ECO:0007669"/>
    <property type="project" value="UniProtKB-KW"/>
</dbReference>
<proteinExistence type="predicted"/>
<evidence type="ECO:0000313" key="5">
    <source>
        <dbReference type="Proteomes" id="UP000466535"/>
    </source>
</evidence>
<evidence type="ECO:0000313" key="4">
    <source>
        <dbReference type="EMBL" id="MXR52873.1"/>
    </source>
</evidence>
<dbReference type="Pfam" id="PF01381">
    <property type="entry name" value="HTH_3"/>
    <property type="match status" value="1"/>
</dbReference>
<protein>
    <submittedName>
        <fullName evidence="4">TIGR00270 family protein</fullName>
    </submittedName>
</protein>
<feature type="compositionally biased region" description="Low complexity" evidence="2">
    <location>
        <begin position="39"/>
        <end position="74"/>
    </location>
</feature>
<organism evidence="4 5">
    <name type="scientific">Halovenus carboxidivorans</name>
    <dbReference type="NCBI Taxonomy" id="2692199"/>
    <lineage>
        <taxon>Archaea</taxon>
        <taxon>Methanobacteriati</taxon>
        <taxon>Methanobacteriota</taxon>
        <taxon>Stenosarchaea group</taxon>
        <taxon>Halobacteria</taxon>
        <taxon>Halobacteriales</taxon>
        <taxon>Haloarculaceae</taxon>
        <taxon>Halovenus</taxon>
    </lineage>
</organism>
<dbReference type="RefSeq" id="WP_159765003.1">
    <property type="nucleotide sequence ID" value="NZ_WUUT01000006.1"/>
</dbReference>
<gene>
    <name evidence="4" type="ORF">GRX03_14825</name>
</gene>
<feature type="compositionally biased region" description="Acidic residues" evidence="2">
    <location>
        <begin position="87"/>
        <end position="96"/>
    </location>
</feature>
<dbReference type="OrthoDB" id="11138at2157"/>
<accession>A0A6B0TB71</accession>
<dbReference type="AlphaFoldDB" id="A0A6B0TB71"/>
<sequence length="183" mass="19391">MVQCEMCGTETSNPNRVKIEGAELDVCDECTDFGTEIDTGSSSSSSTKYSTSSSSDSSSSSGAGATNTGASTASSGGGGGGRRQDMFDDIEELAQDYDERIRQAREKAGMSQEDLAQDLNEKASLIRKLEQGEMLPTDETQEKLERSLGVDLSAGGSTDDTDWESDSSTGEYTLGDVVERKDS</sequence>
<dbReference type="CDD" id="cd00093">
    <property type="entry name" value="HTH_XRE"/>
    <property type="match status" value="1"/>
</dbReference>
<dbReference type="InterPro" id="IPR004451">
    <property type="entry name" value="MJ0586"/>
</dbReference>
<dbReference type="InterPro" id="IPR058562">
    <property type="entry name" value="MJ0586_N"/>
</dbReference>
<name>A0A6B0TB71_9EURY</name>
<dbReference type="PANTHER" id="PTHR10245">
    <property type="entry name" value="ENDOTHELIAL DIFFERENTIATION-RELATED FACTOR 1 MULTIPROTEIN BRIDGING FACTOR 1"/>
    <property type="match status" value="1"/>
</dbReference>
<dbReference type="SMART" id="SM00530">
    <property type="entry name" value="HTH_XRE"/>
    <property type="match status" value="1"/>
</dbReference>
<feature type="region of interest" description="Disordered" evidence="2">
    <location>
        <begin position="148"/>
        <end position="183"/>
    </location>
</feature>
<dbReference type="InterPro" id="IPR010982">
    <property type="entry name" value="Lambda_DNA-bd_dom_sf"/>
</dbReference>
<evidence type="ECO:0000259" key="3">
    <source>
        <dbReference type="PROSITE" id="PS50943"/>
    </source>
</evidence>
<dbReference type="NCBIfam" id="TIGR00270">
    <property type="entry name" value="multiprotein bridging factor aMBF1"/>
    <property type="match status" value="1"/>
</dbReference>
<dbReference type="EMBL" id="WUUT01000006">
    <property type="protein sequence ID" value="MXR52873.1"/>
    <property type="molecule type" value="Genomic_DNA"/>
</dbReference>
<evidence type="ECO:0000256" key="1">
    <source>
        <dbReference type="ARBA" id="ARBA00023125"/>
    </source>
</evidence>
<dbReference type="InterPro" id="IPR001387">
    <property type="entry name" value="Cro/C1-type_HTH"/>
</dbReference>
<dbReference type="Pfam" id="PF26602">
    <property type="entry name" value="HVO_2718_N"/>
    <property type="match status" value="1"/>
</dbReference>
<dbReference type="Gene3D" id="1.10.260.40">
    <property type="entry name" value="lambda repressor-like DNA-binding domains"/>
    <property type="match status" value="1"/>
</dbReference>
<dbReference type="Proteomes" id="UP000466535">
    <property type="component" value="Unassembled WGS sequence"/>
</dbReference>
<comment type="caution">
    <text evidence="4">The sequence shown here is derived from an EMBL/GenBank/DDBJ whole genome shotgun (WGS) entry which is preliminary data.</text>
</comment>